<evidence type="ECO:0000313" key="1">
    <source>
        <dbReference type="EMBL" id="AYB33744.1"/>
    </source>
</evidence>
<keyword evidence="2" id="KW-1185">Reference proteome</keyword>
<dbReference type="Proteomes" id="UP000266183">
    <property type="component" value="Chromosome"/>
</dbReference>
<organism evidence="1 2">
    <name type="scientific">Chryseolinea soli</name>
    <dbReference type="NCBI Taxonomy" id="2321403"/>
    <lineage>
        <taxon>Bacteria</taxon>
        <taxon>Pseudomonadati</taxon>
        <taxon>Bacteroidota</taxon>
        <taxon>Cytophagia</taxon>
        <taxon>Cytophagales</taxon>
        <taxon>Fulvivirgaceae</taxon>
        <taxon>Chryseolinea</taxon>
    </lineage>
</organism>
<proteinExistence type="predicted"/>
<accession>A0A385SSB1</accession>
<name>A0A385SSB1_9BACT</name>
<sequence>MANVRITHAVDPKLNHNCDAIHIADYVMEEVILPPTQKEKARKCVHIVVTGKNFRAVAQPLFAFVGKTPVRFLRISPDERSIEGILLDMPEDDAHVDVVLGDQDHARHPRPFKKEMIKRIKS</sequence>
<protein>
    <submittedName>
        <fullName evidence="1">Uncharacterized protein</fullName>
    </submittedName>
</protein>
<reference evidence="2" key="1">
    <citation type="submission" date="2018-09" db="EMBL/GenBank/DDBJ databases">
        <title>Chryseolinea sp. KIS68-18 isolated from soil.</title>
        <authorList>
            <person name="Weon H.-Y."/>
            <person name="Kwon S.-W."/>
            <person name="Lee S.A."/>
        </authorList>
    </citation>
    <scope>NUCLEOTIDE SEQUENCE [LARGE SCALE GENOMIC DNA]</scope>
    <source>
        <strain evidence="2">KIS68-18</strain>
    </source>
</reference>
<dbReference type="OrthoDB" id="9840695at2"/>
<dbReference type="KEGG" id="chk:D4L85_25580"/>
<evidence type="ECO:0000313" key="2">
    <source>
        <dbReference type="Proteomes" id="UP000266183"/>
    </source>
</evidence>
<gene>
    <name evidence="1" type="ORF">D4L85_25580</name>
</gene>
<dbReference type="AlphaFoldDB" id="A0A385SSB1"/>
<dbReference type="EMBL" id="CP032382">
    <property type="protein sequence ID" value="AYB33744.1"/>
    <property type="molecule type" value="Genomic_DNA"/>
</dbReference>
<dbReference type="RefSeq" id="WP_119756973.1">
    <property type="nucleotide sequence ID" value="NZ_CP032382.1"/>
</dbReference>